<accession>A0A1D2MGS0</accession>
<dbReference type="SUPFAM" id="SSF51092">
    <property type="entry name" value="Vitelline membrane outer protein-I (VMO-I)"/>
    <property type="match status" value="1"/>
</dbReference>
<protein>
    <submittedName>
        <fullName evidence="2">Vitelline membrane outer layer protein 1</fullName>
    </submittedName>
</protein>
<reference evidence="2 3" key="1">
    <citation type="journal article" date="2016" name="Genome Biol. Evol.">
        <title>Gene Family Evolution Reflects Adaptation to Soil Environmental Stressors in the Genome of the Collembolan Orchesella cincta.</title>
        <authorList>
            <person name="Faddeeva-Vakhrusheva A."/>
            <person name="Derks M.F."/>
            <person name="Anvar S.Y."/>
            <person name="Agamennone V."/>
            <person name="Suring W."/>
            <person name="Smit S."/>
            <person name="van Straalen N.M."/>
            <person name="Roelofs D."/>
        </authorList>
    </citation>
    <scope>NUCLEOTIDE SEQUENCE [LARGE SCALE GENOMIC DNA]</scope>
    <source>
        <tissue evidence="2">Mixed pool</tissue>
    </source>
</reference>
<proteinExistence type="predicted"/>
<dbReference type="Gene3D" id="2.100.10.20">
    <property type="entry name" value="Vitelline membrane outer layer protein I (VOMI)"/>
    <property type="match status" value="1"/>
</dbReference>
<dbReference type="GO" id="GO:0005615">
    <property type="term" value="C:extracellular space"/>
    <property type="evidence" value="ECO:0007669"/>
    <property type="project" value="TreeGrafter"/>
</dbReference>
<dbReference type="AlphaFoldDB" id="A0A1D2MGS0"/>
<feature type="chain" id="PRO_5008903987" evidence="1">
    <location>
        <begin position="18"/>
        <end position="204"/>
    </location>
</feature>
<dbReference type="OrthoDB" id="6329319at2759"/>
<feature type="signal peptide" evidence="1">
    <location>
        <begin position="1"/>
        <end position="17"/>
    </location>
</feature>
<dbReference type="STRING" id="48709.A0A1D2MGS0"/>
<dbReference type="InterPro" id="IPR005515">
    <property type="entry name" value="VOMI"/>
</dbReference>
<evidence type="ECO:0000313" key="3">
    <source>
        <dbReference type="Proteomes" id="UP000094527"/>
    </source>
</evidence>
<dbReference type="InterPro" id="IPR036706">
    <property type="entry name" value="VOMI_sf"/>
</dbReference>
<gene>
    <name evidence="2" type="ORF">Ocin01_14471</name>
</gene>
<keyword evidence="3" id="KW-1185">Reference proteome</keyword>
<comment type="caution">
    <text evidence="2">The sequence shown here is derived from an EMBL/GenBank/DDBJ whole genome shotgun (WGS) entry which is preliminary data.</text>
</comment>
<dbReference type="OMA" id="WNAECRD"/>
<dbReference type="Proteomes" id="UP000094527">
    <property type="component" value="Unassembled WGS sequence"/>
</dbReference>
<dbReference type="PANTHER" id="PTHR18841:SF0">
    <property type="entry name" value="VITELLINE MEMBRANE OUTER LAYER 1 HOMOLOG A-RELATED"/>
    <property type="match status" value="1"/>
</dbReference>
<name>A0A1D2MGS0_ORCCI</name>
<sequence>MFKLATFTVLSVTLVTANINITSPPITNWGVWGRFQHCPLGYAQGFQLKTESYGGSFFDDTGMNAIKLFCGDPFSFGTTVITSTEGDFGEWGNVYSCYPGYLNGFQLKVEEYQGSSDDTATNNVRFYCTNLADNNYLEGDGLGFGDWGQVQHCYSNQVISGIQTQVEPNQGDDDDTALNNVLMECSDFPPKDYNSSDITKVQIK</sequence>
<dbReference type="PANTHER" id="PTHR18841">
    <property type="entry name" value="VITELLINE MEMBRANE OUTER LAYER PROTEIN I-RELATED"/>
    <property type="match status" value="1"/>
</dbReference>
<organism evidence="2 3">
    <name type="scientific">Orchesella cincta</name>
    <name type="common">Springtail</name>
    <name type="synonym">Podura cincta</name>
    <dbReference type="NCBI Taxonomy" id="48709"/>
    <lineage>
        <taxon>Eukaryota</taxon>
        <taxon>Metazoa</taxon>
        <taxon>Ecdysozoa</taxon>
        <taxon>Arthropoda</taxon>
        <taxon>Hexapoda</taxon>
        <taxon>Collembola</taxon>
        <taxon>Entomobryomorpha</taxon>
        <taxon>Entomobryoidea</taxon>
        <taxon>Orchesellidae</taxon>
        <taxon>Orchesellinae</taxon>
        <taxon>Orchesella</taxon>
    </lineage>
</organism>
<keyword evidence="1" id="KW-0732">Signal</keyword>
<dbReference type="EMBL" id="LJIJ01001296">
    <property type="protein sequence ID" value="ODM92206.1"/>
    <property type="molecule type" value="Genomic_DNA"/>
</dbReference>
<evidence type="ECO:0000313" key="2">
    <source>
        <dbReference type="EMBL" id="ODM92206.1"/>
    </source>
</evidence>
<dbReference type="Pfam" id="PF03762">
    <property type="entry name" value="VOMI"/>
    <property type="match status" value="1"/>
</dbReference>
<evidence type="ECO:0000256" key="1">
    <source>
        <dbReference type="SAM" id="SignalP"/>
    </source>
</evidence>